<sequence>MEDWKINNHSNRHFAIQRNANEISIVEPQNNGSFKILAELDIQNNNSEVFDDDLYISFDANNKELNIFDRL</sequence>
<reference evidence="1" key="1">
    <citation type="submission" date="2023-07" db="EMBL/GenBank/DDBJ databases">
        <title>Genome content predicts the carbon catabolic preferences of heterotrophic bacteria.</title>
        <authorList>
            <person name="Gralka M."/>
        </authorList>
    </citation>
    <scope>NUCLEOTIDE SEQUENCE</scope>
    <source>
        <strain evidence="1">E2R20</strain>
    </source>
</reference>
<protein>
    <submittedName>
        <fullName evidence="1">Uncharacterized protein</fullName>
    </submittedName>
</protein>
<name>A0AAW7YQI9_9STAP</name>
<dbReference type="AlphaFoldDB" id="A0AAW7YQI9"/>
<evidence type="ECO:0000313" key="2">
    <source>
        <dbReference type="Proteomes" id="UP001170310"/>
    </source>
</evidence>
<dbReference type="EMBL" id="JAUOQO010000002">
    <property type="protein sequence ID" value="MDO6572921.1"/>
    <property type="molecule type" value="Genomic_DNA"/>
</dbReference>
<evidence type="ECO:0000313" key="1">
    <source>
        <dbReference type="EMBL" id="MDO6572921.1"/>
    </source>
</evidence>
<gene>
    <name evidence="1" type="ORF">Q4528_02000</name>
</gene>
<accession>A0AAW7YQI9</accession>
<proteinExistence type="predicted"/>
<organism evidence="1 2">
    <name type="scientific">Staphylococcus pasteuri_A</name>
    <dbReference type="NCBI Taxonomy" id="3062664"/>
    <lineage>
        <taxon>Bacteria</taxon>
        <taxon>Bacillati</taxon>
        <taxon>Bacillota</taxon>
        <taxon>Bacilli</taxon>
        <taxon>Bacillales</taxon>
        <taxon>Staphylococcaceae</taxon>
        <taxon>Staphylococcus</taxon>
    </lineage>
</organism>
<keyword evidence="2" id="KW-1185">Reference proteome</keyword>
<dbReference type="GeneID" id="72470936"/>
<comment type="caution">
    <text evidence="1">The sequence shown here is derived from an EMBL/GenBank/DDBJ whole genome shotgun (WGS) entry which is preliminary data.</text>
</comment>
<dbReference type="Proteomes" id="UP001170310">
    <property type="component" value="Unassembled WGS sequence"/>
</dbReference>
<dbReference type="RefSeq" id="WP_017637829.1">
    <property type="nucleotide sequence ID" value="NZ_JAUOQO010000002.1"/>
</dbReference>